<dbReference type="EMBL" id="BK032862">
    <property type="protein sequence ID" value="DAF64522.1"/>
    <property type="molecule type" value="Genomic_DNA"/>
</dbReference>
<evidence type="ECO:0000256" key="1">
    <source>
        <dbReference type="SAM" id="MobiDB-lite"/>
    </source>
</evidence>
<protein>
    <submittedName>
        <fullName evidence="2">Uncharacterized protein</fullName>
    </submittedName>
</protein>
<reference evidence="2" key="1">
    <citation type="journal article" date="2021" name="Proc. Natl. Acad. Sci. U.S.A.">
        <title>A Catalog of Tens of Thousands of Viruses from Human Metagenomes Reveals Hidden Associations with Chronic Diseases.</title>
        <authorList>
            <person name="Tisza M.J."/>
            <person name="Buck C.B."/>
        </authorList>
    </citation>
    <scope>NUCLEOTIDE SEQUENCE</scope>
    <source>
        <strain evidence="2">Ctu6J18</strain>
    </source>
</reference>
<name>A0A8S5TN12_9CAUD</name>
<accession>A0A8S5TN12</accession>
<sequence>MRSLCSEGSRAAVKTHGIQQTPKKQEDSSLLCIK</sequence>
<feature type="region of interest" description="Disordered" evidence="1">
    <location>
        <begin position="1"/>
        <end position="34"/>
    </location>
</feature>
<proteinExistence type="predicted"/>
<evidence type="ECO:0000313" key="2">
    <source>
        <dbReference type="EMBL" id="DAF64522.1"/>
    </source>
</evidence>
<organism evidence="2">
    <name type="scientific">Myoviridae sp. ctu6J18</name>
    <dbReference type="NCBI Taxonomy" id="2827714"/>
    <lineage>
        <taxon>Viruses</taxon>
        <taxon>Duplodnaviria</taxon>
        <taxon>Heunggongvirae</taxon>
        <taxon>Uroviricota</taxon>
        <taxon>Caudoviricetes</taxon>
    </lineage>
</organism>